<feature type="region of interest" description="Disordered" evidence="5">
    <location>
        <begin position="290"/>
        <end position="315"/>
    </location>
</feature>
<dbReference type="SUPFAM" id="SSF56399">
    <property type="entry name" value="ADP-ribosylation"/>
    <property type="match status" value="1"/>
</dbReference>
<name>A0AAJ0CKT2_9HYPO</name>
<dbReference type="Proteomes" id="UP001251528">
    <property type="component" value="Unassembled WGS sequence"/>
</dbReference>
<dbReference type="EMBL" id="JASWJB010000151">
    <property type="protein sequence ID" value="KAK2594905.1"/>
    <property type="molecule type" value="Genomic_DNA"/>
</dbReference>
<comment type="caution">
    <text evidence="7">The sequence shown here is derived from an EMBL/GenBank/DDBJ whole genome shotgun (WGS) entry which is preliminary data.</text>
</comment>
<organism evidence="7 8">
    <name type="scientific">Conoideocrella luteorostrata</name>
    <dbReference type="NCBI Taxonomy" id="1105319"/>
    <lineage>
        <taxon>Eukaryota</taxon>
        <taxon>Fungi</taxon>
        <taxon>Dikarya</taxon>
        <taxon>Ascomycota</taxon>
        <taxon>Pezizomycotina</taxon>
        <taxon>Sordariomycetes</taxon>
        <taxon>Hypocreomycetidae</taxon>
        <taxon>Hypocreales</taxon>
        <taxon>Clavicipitaceae</taxon>
        <taxon>Conoideocrella</taxon>
    </lineage>
</organism>
<accession>A0AAJ0CKT2</accession>
<dbReference type="Gene3D" id="3.90.210.10">
    <property type="entry name" value="Heat-Labile Enterotoxin, subunit A"/>
    <property type="match status" value="1"/>
</dbReference>
<sequence>MKHSTLADFALLSLIAPFGLVSARVVPEDVATLPRGLLNDVHSSDGVYIPSRQSRRQAEQAPTEPLQVVYRGDTRSPSELRALGGIPTEFGGPVKNESYGLYEHHTAACDNGACLSAYTSTARAFGSALMFGADFGKADGWVYKIHATPNMIDMDNSGFKLKYFYETEFSALGGVRWDQIEAWVPAPRSTNKLLAGLPGRRVDLMSWEKFQQERNQEWPKQWINNTEYNKKYDNYKSSGGQPQLAKVDQNGKTSLEHEALEFMQKNGKAVGWDSSSKSIFLNLNETIPKNKWTGPHKLDDKSPSMPQLSIDPRRV</sequence>
<feature type="chain" id="PRO_5042604820" evidence="6">
    <location>
        <begin position="24"/>
        <end position="315"/>
    </location>
</feature>
<gene>
    <name evidence="7" type="ORF">QQS21_007404</name>
</gene>
<proteinExistence type="predicted"/>
<keyword evidence="2 6" id="KW-0732">Signal</keyword>
<keyword evidence="8" id="KW-1185">Reference proteome</keyword>
<evidence type="ECO:0000313" key="7">
    <source>
        <dbReference type="EMBL" id="KAK2594905.1"/>
    </source>
</evidence>
<evidence type="ECO:0000313" key="8">
    <source>
        <dbReference type="Proteomes" id="UP001251528"/>
    </source>
</evidence>
<evidence type="ECO:0000256" key="5">
    <source>
        <dbReference type="SAM" id="MobiDB-lite"/>
    </source>
</evidence>
<evidence type="ECO:0000256" key="1">
    <source>
        <dbReference type="ARBA" id="ARBA00022656"/>
    </source>
</evidence>
<evidence type="ECO:0000256" key="6">
    <source>
        <dbReference type="SAM" id="SignalP"/>
    </source>
</evidence>
<dbReference type="AlphaFoldDB" id="A0AAJ0CKT2"/>
<dbReference type="GO" id="GO:0090729">
    <property type="term" value="F:toxin activity"/>
    <property type="evidence" value="ECO:0007669"/>
    <property type="project" value="UniProtKB-KW"/>
</dbReference>
<evidence type="ECO:0000256" key="2">
    <source>
        <dbReference type="ARBA" id="ARBA00022729"/>
    </source>
</evidence>
<dbReference type="Pfam" id="PF01375">
    <property type="entry name" value="Enterotoxin_a"/>
    <property type="match status" value="1"/>
</dbReference>
<evidence type="ECO:0000256" key="4">
    <source>
        <dbReference type="ARBA" id="ARBA00023157"/>
    </source>
</evidence>
<keyword evidence="4" id="KW-1015">Disulfide bond</keyword>
<feature type="signal peptide" evidence="6">
    <location>
        <begin position="1"/>
        <end position="23"/>
    </location>
</feature>
<keyword evidence="3" id="KW-0843">Virulence</keyword>
<reference evidence="7" key="1">
    <citation type="submission" date="2023-06" db="EMBL/GenBank/DDBJ databases">
        <title>Conoideocrella luteorostrata (Hypocreales: Clavicipitaceae), a potential biocontrol fungus for elongate hemlock scale in United States Christmas tree production areas.</title>
        <authorList>
            <person name="Barrett H."/>
            <person name="Lovett B."/>
            <person name="Macias A.M."/>
            <person name="Stajich J.E."/>
            <person name="Kasson M.T."/>
        </authorList>
    </citation>
    <scope>NUCLEOTIDE SEQUENCE</scope>
    <source>
        <strain evidence="7">ARSEF 14590</strain>
    </source>
</reference>
<protein>
    <submittedName>
        <fullName evidence="7">Uncharacterized protein</fullName>
    </submittedName>
</protein>
<evidence type="ECO:0000256" key="3">
    <source>
        <dbReference type="ARBA" id="ARBA00023026"/>
    </source>
</evidence>
<keyword evidence="1" id="KW-0800">Toxin</keyword>
<dbReference type="InterPro" id="IPR001144">
    <property type="entry name" value="Enterotoxin_A"/>
</dbReference>